<dbReference type="EMBL" id="FOMQ01000024">
    <property type="protein sequence ID" value="SFE28137.1"/>
    <property type="molecule type" value="Genomic_DNA"/>
</dbReference>
<gene>
    <name evidence="1" type="ORF">SAMN04489710_12429</name>
</gene>
<reference evidence="2" key="1">
    <citation type="submission" date="2016-10" db="EMBL/GenBank/DDBJ databases">
        <authorList>
            <person name="Varghese N."/>
            <person name="Submissions S."/>
        </authorList>
    </citation>
    <scope>NUCLEOTIDE SEQUENCE [LARGE SCALE GENOMIC DNA]</scope>
    <source>
        <strain evidence="2">DSM 7481</strain>
    </source>
</reference>
<dbReference type="STRING" id="32040.SAMN04489710_12429"/>
<accession>A0A1I1Z8Y2</accession>
<dbReference type="Proteomes" id="UP000199517">
    <property type="component" value="Unassembled WGS sequence"/>
</dbReference>
<dbReference type="AlphaFoldDB" id="A0A1I1Z8Y2"/>
<protein>
    <submittedName>
        <fullName evidence="1">Uncharacterized protein</fullName>
    </submittedName>
</protein>
<keyword evidence="2" id="KW-1185">Reference proteome</keyword>
<proteinExistence type="predicted"/>
<organism evidence="1 2">
    <name type="scientific">Paracidovorax konjaci</name>
    <dbReference type="NCBI Taxonomy" id="32040"/>
    <lineage>
        <taxon>Bacteria</taxon>
        <taxon>Pseudomonadati</taxon>
        <taxon>Pseudomonadota</taxon>
        <taxon>Betaproteobacteria</taxon>
        <taxon>Burkholderiales</taxon>
        <taxon>Comamonadaceae</taxon>
        <taxon>Paracidovorax</taxon>
    </lineage>
</organism>
<evidence type="ECO:0000313" key="2">
    <source>
        <dbReference type="Proteomes" id="UP000199517"/>
    </source>
</evidence>
<evidence type="ECO:0000313" key="1">
    <source>
        <dbReference type="EMBL" id="SFE28137.1"/>
    </source>
</evidence>
<name>A0A1I1Z8Y2_9BURK</name>
<sequence length="127" mass="12598">MAGCDADGATFAVSHMALEAGAGAAEAGSVLAQWRAATLGRIGAPAEAAAAAFSLPGALPLPQAVRVQAQGTQDAGGGRPVAVHAVWFARAEAAEGAPRLHLYHAVVYAPAPRPAAADTFFAGLSLQ</sequence>